<feature type="transmembrane region" description="Helical" evidence="6">
    <location>
        <begin position="43"/>
        <end position="62"/>
    </location>
</feature>
<keyword evidence="4 6" id="KW-1133">Transmembrane helix</keyword>
<evidence type="ECO:0000256" key="4">
    <source>
        <dbReference type="ARBA" id="ARBA00022989"/>
    </source>
</evidence>
<feature type="transmembrane region" description="Helical" evidence="6">
    <location>
        <begin position="207"/>
        <end position="227"/>
    </location>
</feature>
<feature type="transmembrane region" description="Helical" evidence="6">
    <location>
        <begin position="233"/>
        <end position="255"/>
    </location>
</feature>
<dbReference type="PANTHER" id="PTHR22950">
    <property type="entry name" value="AMINO ACID TRANSPORTER"/>
    <property type="match status" value="1"/>
</dbReference>
<dbReference type="InterPro" id="IPR013057">
    <property type="entry name" value="AA_transpt_TM"/>
</dbReference>
<dbReference type="PANTHER" id="PTHR22950:SF696">
    <property type="entry name" value="AMINO ACID TRANSPORTER TRANSMEMBRANE DOMAIN-CONTAINING PROTEIN"/>
    <property type="match status" value="1"/>
</dbReference>
<feature type="transmembrane region" description="Helical" evidence="6">
    <location>
        <begin position="69"/>
        <end position="94"/>
    </location>
</feature>
<keyword evidence="3" id="KW-0029">Amino-acid transport</keyword>
<evidence type="ECO:0000256" key="2">
    <source>
        <dbReference type="ARBA" id="ARBA00022692"/>
    </source>
</evidence>
<keyword evidence="2 6" id="KW-0812">Transmembrane</keyword>
<keyword evidence="3" id="KW-0813">Transport</keyword>
<evidence type="ECO:0000256" key="1">
    <source>
        <dbReference type="ARBA" id="ARBA00004141"/>
    </source>
</evidence>
<keyword evidence="5 6" id="KW-0472">Membrane</keyword>
<gene>
    <name evidence="8" type="ORF">MKW94_010350</name>
</gene>
<sequence length="295" mass="31770">MVVNIFIYLEVFLSLVSYTIALYDNLATLLDGVHSPIAHLSTSNFYTITLIICLAMPSVWLVNLSKISFLSSVGVISSILLFVAVALTPAFSGIELNQKISSFNITKIPTVTGLYIFCFASHMVSVISFASVTLVYVTVGLLGARMFGAKVAGQITMSMPKSFAVTKMALIATTLTPLTKYAFEVFPIGVGVENSLPRALSKHTRRFIRRAFVSFFLLVVLVLALLAPQFQNVLALTGCIVSFGISVVIPCVLYLRIFDETSAASKTLLVAVICVSSVLGILGTITTGKSLVENM</sequence>
<evidence type="ECO:0000256" key="5">
    <source>
        <dbReference type="ARBA" id="ARBA00023136"/>
    </source>
</evidence>
<dbReference type="GO" id="GO:0015179">
    <property type="term" value="F:L-amino acid transmembrane transporter activity"/>
    <property type="evidence" value="ECO:0007669"/>
    <property type="project" value="TreeGrafter"/>
</dbReference>
<evidence type="ECO:0000256" key="6">
    <source>
        <dbReference type="SAM" id="Phobius"/>
    </source>
</evidence>
<feature type="domain" description="Amino acid transporter transmembrane" evidence="7">
    <location>
        <begin position="124"/>
        <end position="285"/>
    </location>
</feature>
<evidence type="ECO:0000259" key="7">
    <source>
        <dbReference type="Pfam" id="PF01490"/>
    </source>
</evidence>
<feature type="transmembrane region" description="Helical" evidence="6">
    <location>
        <begin position="267"/>
        <end position="285"/>
    </location>
</feature>
<evidence type="ECO:0000313" key="8">
    <source>
        <dbReference type="EMBL" id="MCL7027377.1"/>
    </source>
</evidence>
<comment type="caution">
    <text evidence="8">The sequence shown here is derived from an EMBL/GenBank/DDBJ whole genome shotgun (WGS) entry which is preliminary data.</text>
</comment>
<proteinExistence type="predicted"/>
<dbReference type="Proteomes" id="UP001177140">
    <property type="component" value="Unassembled WGS sequence"/>
</dbReference>
<reference evidence="8" key="1">
    <citation type="submission" date="2022-03" db="EMBL/GenBank/DDBJ databases">
        <title>A functionally conserved STORR gene fusion in Papaver species that diverged 16.8 million years ago.</title>
        <authorList>
            <person name="Catania T."/>
        </authorList>
    </citation>
    <scope>NUCLEOTIDE SEQUENCE</scope>
    <source>
        <strain evidence="8">S-191538</strain>
    </source>
</reference>
<comment type="subcellular location">
    <subcellularLocation>
        <location evidence="1">Membrane</location>
        <topology evidence="1">Multi-pass membrane protein</topology>
    </subcellularLocation>
</comment>
<evidence type="ECO:0000256" key="3">
    <source>
        <dbReference type="ARBA" id="ARBA00022970"/>
    </source>
</evidence>
<name>A0AA41V0T5_PAPNU</name>
<feature type="transmembrane region" description="Helical" evidence="6">
    <location>
        <begin position="5"/>
        <end position="23"/>
    </location>
</feature>
<feature type="transmembrane region" description="Helical" evidence="6">
    <location>
        <begin position="114"/>
        <end position="137"/>
    </location>
</feature>
<accession>A0AA41V0T5</accession>
<keyword evidence="9" id="KW-1185">Reference proteome</keyword>
<evidence type="ECO:0000313" key="9">
    <source>
        <dbReference type="Proteomes" id="UP001177140"/>
    </source>
</evidence>
<dbReference type="Pfam" id="PF01490">
    <property type="entry name" value="Aa_trans"/>
    <property type="match status" value="1"/>
</dbReference>
<organism evidence="8 9">
    <name type="scientific">Papaver nudicaule</name>
    <name type="common">Iceland poppy</name>
    <dbReference type="NCBI Taxonomy" id="74823"/>
    <lineage>
        <taxon>Eukaryota</taxon>
        <taxon>Viridiplantae</taxon>
        <taxon>Streptophyta</taxon>
        <taxon>Embryophyta</taxon>
        <taxon>Tracheophyta</taxon>
        <taxon>Spermatophyta</taxon>
        <taxon>Magnoliopsida</taxon>
        <taxon>Ranunculales</taxon>
        <taxon>Papaveraceae</taxon>
        <taxon>Papaveroideae</taxon>
        <taxon>Papaver</taxon>
    </lineage>
</organism>
<dbReference type="EMBL" id="JAJJMA010067528">
    <property type="protein sequence ID" value="MCL7027377.1"/>
    <property type="molecule type" value="Genomic_DNA"/>
</dbReference>
<protein>
    <recommendedName>
        <fullName evidence="7">Amino acid transporter transmembrane domain-containing protein</fullName>
    </recommendedName>
</protein>
<dbReference type="GO" id="GO:0005774">
    <property type="term" value="C:vacuolar membrane"/>
    <property type="evidence" value="ECO:0007669"/>
    <property type="project" value="TreeGrafter"/>
</dbReference>
<dbReference type="AlphaFoldDB" id="A0AA41V0T5"/>